<dbReference type="PANTHER" id="PTHR28529">
    <property type="entry name" value="DNA REPAIR PROTEIN SWI5 HOMOLOG"/>
    <property type="match status" value="1"/>
</dbReference>
<dbReference type="Gene3D" id="1.20.5.170">
    <property type="match status" value="1"/>
</dbReference>
<dbReference type="Proteomes" id="UP000242519">
    <property type="component" value="Unassembled WGS sequence"/>
</dbReference>
<sequence length="713" mass="74698">MSPGDTSSLETGPASAPREHRSPSPSHLQNQELELELEPKPGRNLKEGDLGHGDAGELSPSPDVASLGAEVEAGTVTEAASKLGIARIATRNGLEERSGDGYEKEDENMGVFGEPEPRLPVLDDGGKPGRGNHDRGLANMEIPDSEADTEEAVSPVKSDVVGLGAGGEDQDQHSRMEEQSGGRVAVDGDPQAQDEDSAGGGVEAKEARSTKSELESTTKASGATQDPIPEAAHDEVVVPQSKESAMEDTAAANAVIRDSVTLPFIDDGSIVIFSAFATSDLQLQTQATQATEQDGIVDSHFADAVAVMSDIGAGSSTQGIASSTEIDVGDQTATKQIPAEDVVQLAEIPASSEESSACMVDAVHDLEIPASSAEESVADERDGSVVETCLDAEHVVISEEGVTNKEKVECSSSESRDQSGDIEMLPLTLRGTLFAASEQDPHGQTSSENVQEPAHFEVFPRSLLNPTPTASKPNDSPEVPCSDNEADATTDVEMIVESVLDIPSPASTACRSIPDSDGEGDRFSDIASSQKETTSSSNPPTVKFSTLEAAPTRKHDSPLSQTISSLSKPKLSPMQPPPTRSPNTHSKTPSLSASPHTSPPVPKATLPNPSSPNPQSKSSNDILITELKAIKTASILARNASLAAEIATKRAAVLEVTAQLTNPAHETVKRHIKLLHDYNDIRDVGQGLVGMIADNRGVRIGELYGEFGVGLKD</sequence>
<feature type="compositionally biased region" description="Polar residues" evidence="4">
    <location>
        <begin position="526"/>
        <end position="544"/>
    </location>
</feature>
<feature type="region of interest" description="Disordered" evidence="4">
    <location>
        <begin position="403"/>
        <end position="422"/>
    </location>
</feature>
<evidence type="ECO:0000313" key="6">
    <source>
        <dbReference type="Proteomes" id="UP000242519"/>
    </source>
</evidence>
<dbReference type="PANTHER" id="PTHR28529:SF2">
    <property type="entry name" value="DNA REPAIR PROTEIN SWI5 HOMOLOG"/>
    <property type="match status" value="1"/>
</dbReference>
<keyword evidence="3" id="KW-0234">DNA repair</keyword>
<evidence type="ECO:0008006" key="7">
    <source>
        <dbReference type="Google" id="ProtNLM"/>
    </source>
</evidence>
<dbReference type="EMBL" id="MZNU01000097">
    <property type="protein sequence ID" value="OWP04630.1"/>
    <property type="molecule type" value="Genomic_DNA"/>
</dbReference>
<dbReference type="AlphaFoldDB" id="A0A218ZAL2"/>
<feature type="compositionally biased region" description="Basic and acidic residues" evidence="4">
    <location>
        <begin position="124"/>
        <end position="136"/>
    </location>
</feature>
<dbReference type="Pfam" id="PF07061">
    <property type="entry name" value="Swi5"/>
    <property type="match status" value="1"/>
</dbReference>
<feature type="compositionally biased region" description="Basic and acidic residues" evidence="4">
    <location>
        <begin position="93"/>
        <end position="102"/>
    </location>
</feature>
<feature type="compositionally biased region" description="Polar residues" evidence="4">
    <location>
        <begin position="558"/>
        <end position="567"/>
    </location>
</feature>
<evidence type="ECO:0000256" key="4">
    <source>
        <dbReference type="SAM" id="MobiDB-lite"/>
    </source>
</evidence>
<dbReference type="InParanoid" id="A0A218ZAL2"/>
<comment type="caution">
    <text evidence="5">The sequence shown here is derived from an EMBL/GenBank/DDBJ whole genome shotgun (WGS) entry which is preliminary data.</text>
</comment>
<feature type="compositionally biased region" description="Low complexity" evidence="4">
    <location>
        <begin position="68"/>
        <end position="80"/>
    </location>
</feature>
<evidence type="ECO:0000256" key="3">
    <source>
        <dbReference type="ARBA" id="ARBA00023204"/>
    </source>
</evidence>
<dbReference type="GO" id="GO:0010772">
    <property type="term" value="P:meiotic DNA recombinase assembly involved in reciprocal meiotic recombination"/>
    <property type="evidence" value="ECO:0007669"/>
    <property type="project" value="TreeGrafter"/>
</dbReference>
<dbReference type="GO" id="GO:0032798">
    <property type="term" value="C:Swi5-Sfr1 complex"/>
    <property type="evidence" value="ECO:0007669"/>
    <property type="project" value="TreeGrafter"/>
</dbReference>
<feature type="compositionally biased region" description="Polar residues" evidence="4">
    <location>
        <begin position="1"/>
        <end position="10"/>
    </location>
</feature>
<dbReference type="OrthoDB" id="255837at2759"/>
<feature type="compositionally biased region" description="Polar residues" evidence="4">
    <location>
        <begin position="464"/>
        <end position="474"/>
    </location>
</feature>
<dbReference type="InterPro" id="IPR010760">
    <property type="entry name" value="DNA-repair_Swi5"/>
</dbReference>
<dbReference type="GO" id="GO:0034974">
    <property type="term" value="C:Swi5-Swi2 complex"/>
    <property type="evidence" value="ECO:0007669"/>
    <property type="project" value="TreeGrafter"/>
</dbReference>
<proteinExistence type="inferred from homology"/>
<evidence type="ECO:0000313" key="5">
    <source>
        <dbReference type="EMBL" id="OWP04630.1"/>
    </source>
</evidence>
<keyword evidence="6" id="KW-1185">Reference proteome</keyword>
<accession>A0A218ZAL2</accession>
<evidence type="ECO:0000256" key="2">
    <source>
        <dbReference type="ARBA" id="ARBA00022763"/>
    </source>
</evidence>
<feature type="compositionally biased region" description="Basic and acidic residues" evidence="4">
    <location>
        <begin position="170"/>
        <end position="180"/>
    </location>
</feature>
<keyword evidence="2" id="KW-0227">DNA damage</keyword>
<reference evidence="5 6" key="1">
    <citation type="submission" date="2017-04" db="EMBL/GenBank/DDBJ databases">
        <title>Draft genome sequence of Marssonina coronaria NL1: causal agent of apple blotch.</title>
        <authorList>
            <person name="Cheng Q."/>
        </authorList>
    </citation>
    <scope>NUCLEOTIDE SEQUENCE [LARGE SCALE GENOMIC DNA]</scope>
    <source>
        <strain evidence="5 6">NL1</strain>
    </source>
</reference>
<feature type="compositionally biased region" description="Polar residues" evidence="4">
    <location>
        <begin position="581"/>
        <end position="596"/>
    </location>
</feature>
<feature type="region of interest" description="Disordered" evidence="4">
    <location>
        <begin position="462"/>
        <end position="485"/>
    </location>
</feature>
<feature type="region of interest" description="Disordered" evidence="4">
    <location>
        <begin position="500"/>
        <end position="619"/>
    </location>
</feature>
<organism evidence="5 6">
    <name type="scientific">Diplocarpon coronariae</name>
    <dbReference type="NCBI Taxonomy" id="2795749"/>
    <lineage>
        <taxon>Eukaryota</taxon>
        <taxon>Fungi</taxon>
        <taxon>Dikarya</taxon>
        <taxon>Ascomycota</taxon>
        <taxon>Pezizomycotina</taxon>
        <taxon>Leotiomycetes</taxon>
        <taxon>Helotiales</taxon>
        <taxon>Drepanopezizaceae</taxon>
        <taxon>Diplocarpon</taxon>
    </lineage>
</organism>
<gene>
    <name evidence="5" type="ORF">B2J93_4444</name>
</gene>
<feature type="compositionally biased region" description="Basic and acidic residues" evidence="4">
    <location>
        <begin position="403"/>
        <end position="419"/>
    </location>
</feature>
<feature type="region of interest" description="Disordered" evidence="4">
    <location>
        <begin position="1"/>
        <end position="232"/>
    </location>
</feature>
<name>A0A218ZAL2_9HELO</name>
<dbReference type="GO" id="GO:0000709">
    <property type="term" value="P:meiotic joint molecule formation"/>
    <property type="evidence" value="ECO:0007669"/>
    <property type="project" value="TreeGrafter"/>
</dbReference>
<comment type="similarity">
    <text evidence="1">Belongs to the SWI5/SAE3 family.</text>
</comment>
<feature type="compositionally biased region" description="Basic and acidic residues" evidence="4">
    <location>
        <begin position="203"/>
        <end position="216"/>
    </location>
</feature>
<dbReference type="STRING" id="503106.A0A218ZAL2"/>
<protein>
    <recommendedName>
        <fullName evidence="7">Swi5-domain-containing protein</fullName>
    </recommendedName>
</protein>
<evidence type="ECO:0000256" key="1">
    <source>
        <dbReference type="ARBA" id="ARBA00008060"/>
    </source>
</evidence>
<feature type="compositionally biased region" description="Basic and acidic residues" evidence="4">
    <location>
        <begin position="37"/>
        <end position="55"/>
    </location>
</feature>